<feature type="chain" id="PRO_5004010338" evidence="1">
    <location>
        <begin position="28"/>
        <end position="125"/>
    </location>
</feature>
<reference evidence="2" key="2">
    <citation type="submission" date="2015-06" db="UniProtKB">
        <authorList>
            <consortium name="EnsemblPlants"/>
        </authorList>
    </citation>
    <scope>IDENTIFICATION</scope>
    <source>
        <strain evidence="2">DM1-3 516 R44</strain>
    </source>
</reference>
<name>M0ZKZ8_SOLTU</name>
<organism evidence="2 3">
    <name type="scientific">Solanum tuberosum</name>
    <name type="common">Potato</name>
    <dbReference type="NCBI Taxonomy" id="4113"/>
    <lineage>
        <taxon>Eukaryota</taxon>
        <taxon>Viridiplantae</taxon>
        <taxon>Streptophyta</taxon>
        <taxon>Embryophyta</taxon>
        <taxon>Tracheophyta</taxon>
        <taxon>Spermatophyta</taxon>
        <taxon>Magnoliopsida</taxon>
        <taxon>eudicotyledons</taxon>
        <taxon>Gunneridae</taxon>
        <taxon>Pentapetalae</taxon>
        <taxon>asterids</taxon>
        <taxon>lamiids</taxon>
        <taxon>Solanales</taxon>
        <taxon>Solanaceae</taxon>
        <taxon>Solanoideae</taxon>
        <taxon>Solaneae</taxon>
        <taxon>Solanum</taxon>
    </lineage>
</organism>
<reference evidence="3" key="1">
    <citation type="journal article" date="2011" name="Nature">
        <title>Genome sequence and analysis of the tuber crop potato.</title>
        <authorList>
            <consortium name="The Potato Genome Sequencing Consortium"/>
        </authorList>
    </citation>
    <scope>NUCLEOTIDE SEQUENCE [LARGE SCALE GENOMIC DNA]</scope>
    <source>
        <strain evidence="3">cv. DM1-3 516 R44</strain>
    </source>
</reference>
<protein>
    <submittedName>
        <fullName evidence="2">Uncharacterized protein</fullName>
    </submittedName>
</protein>
<keyword evidence="3" id="KW-1185">Reference proteome</keyword>
<dbReference type="Proteomes" id="UP000011115">
    <property type="component" value="Unassembled WGS sequence"/>
</dbReference>
<proteinExistence type="predicted"/>
<dbReference type="STRING" id="4113.M0ZKZ8"/>
<dbReference type="Gramene" id="PGSC0003DMT400002989">
    <property type="protein sequence ID" value="PGSC0003DMT400002989"/>
    <property type="gene ID" value="PGSC0003DMG400001177"/>
</dbReference>
<feature type="signal peptide" evidence="1">
    <location>
        <begin position="1"/>
        <end position="27"/>
    </location>
</feature>
<evidence type="ECO:0000313" key="2">
    <source>
        <dbReference type="EnsemblPlants" id="PGSC0003DMT400002989"/>
    </source>
</evidence>
<dbReference type="InParanoid" id="M0ZKZ8"/>
<dbReference type="AlphaFoldDB" id="M0ZKZ8"/>
<sequence>MTQVWDPGRPWCIHLSSLLSNLPLAVASSLQFSYCYTHLEMNTRNKDWEKNSRGLFVLAFQATPELILLRFMLYSNLEDKVLFEVGSIVVNTDGPKVGQAVGPRAKLQRDPRIRQANTGFALDPG</sequence>
<dbReference type="EnsemblPlants" id="PGSC0003DMT400002989">
    <property type="protein sequence ID" value="PGSC0003DMT400002989"/>
    <property type="gene ID" value="PGSC0003DMG400001177"/>
</dbReference>
<accession>M0ZKZ8</accession>
<keyword evidence="1" id="KW-0732">Signal</keyword>
<evidence type="ECO:0000313" key="3">
    <source>
        <dbReference type="Proteomes" id="UP000011115"/>
    </source>
</evidence>
<evidence type="ECO:0000256" key="1">
    <source>
        <dbReference type="SAM" id="SignalP"/>
    </source>
</evidence>
<dbReference type="PaxDb" id="4113-PGSC0003DMT400002989"/>
<dbReference type="HOGENOM" id="CLU_1996653_0_0_1"/>